<organism evidence="2 3">
    <name type="scientific">Mycteria americana</name>
    <name type="common">Wood stork</name>
    <dbReference type="NCBI Taxonomy" id="33587"/>
    <lineage>
        <taxon>Eukaryota</taxon>
        <taxon>Metazoa</taxon>
        <taxon>Chordata</taxon>
        <taxon>Craniata</taxon>
        <taxon>Vertebrata</taxon>
        <taxon>Euteleostomi</taxon>
        <taxon>Archelosauria</taxon>
        <taxon>Archosauria</taxon>
        <taxon>Dinosauria</taxon>
        <taxon>Saurischia</taxon>
        <taxon>Theropoda</taxon>
        <taxon>Coelurosauria</taxon>
        <taxon>Aves</taxon>
        <taxon>Neognathae</taxon>
        <taxon>Neoaves</taxon>
        <taxon>Aequornithes</taxon>
        <taxon>Ciconiiformes</taxon>
        <taxon>Ciconiidae</taxon>
        <taxon>Mycteria</taxon>
    </lineage>
</organism>
<reference evidence="2 3" key="1">
    <citation type="journal article" date="2023" name="J. Hered.">
        <title>Chromosome-level genome of the wood stork (Mycteria americana) provides insight into avian chromosome evolution.</title>
        <authorList>
            <person name="Flamio R. Jr."/>
            <person name="Ramstad K.M."/>
        </authorList>
    </citation>
    <scope>NUCLEOTIDE SEQUENCE [LARGE SCALE GENOMIC DNA]</scope>
    <source>
        <strain evidence="2">JAX WOST 10</strain>
    </source>
</reference>
<sequence length="70" mass="8035">MSVVKHWHRLPREVVDAPSLETFKARLDRALSNLIQWKMPCPWRGGGLDDLQSDKSKRQCQEDAMLSSKG</sequence>
<evidence type="ECO:0000313" key="2">
    <source>
        <dbReference type="EMBL" id="KAK4824781.1"/>
    </source>
</evidence>
<protein>
    <submittedName>
        <fullName evidence="2">Uncharacterized protein</fullName>
    </submittedName>
</protein>
<name>A0AAN7PKL6_MYCAM</name>
<feature type="region of interest" description="Disordered" evidence="1">
    <location>
        <begin position="48"/>
        <end position="70"/>
    </location>
</feature>
<feature type="compositionally biased region" description="Basic and acidic residues" evidence="1">
    <location>
        <begin position="52"/>
        <end position="61"/>
    </location>
</feature>
<keyword evidence="3" id="KW-1185">Reference proteome</keyword>
<evidence type="ECO:0000256" key="1">
    <source>
        <dbReference type="SAM" id="MobiDB-lite"/>
    </source>
</evidence>
<dbReference type="EMBL" id="JAUNZN010000003">
    <property type="protein sequence ID" value="KAK4824781.1"/>
    <property type="molecule type" value="Genomic_DNA"/>
</dbReference>
<evidence type="ECO:0000313" key="3">
    <source>
        <dbReference type="Proteomes" id="UP001333110"/>
    </source>
</evidence>
<dbReference type="Proteomes" id="UP001333110">
    <property type="component" value="Unassembled WGS sequence"/>
</dbReference>
<comment type="caution">
    <text evidence="2">The sequence shown here is derived from an EMBL/GenBank/DDBJ whole genome shotgun (WGS) entry which is preliminary data.</text>
</comment>
<proteinExistence type="predicted"/>
<dbReference type="AlphaFoldDB" id="A0AAN7PKL6"/>
<gene>
    <name evidence="2" type="ORF">QYF61_019207</name>
</gene>
<accession>A0AAN7PKL6</accession>